<dbReference type="STRING" id="930990.A0A067N9X7"/>
<dbReference type="Gene3D" id="3.30.560.10">
    <property type="entry name" value="Glucose Oxidase, domain 3"/>
    <property type="match status" value="1"/>
</dbReference>
<gene>
    <name evidence="4" type="ORF">BOTBODRAFT_151875</name>
</gene>
<dbReference type="Pfam" id="PF05199">
    <property type="entry name" value="GMC_oxred_C"/>
    <property type="match status" value="1"/>
</dbReference>
<dbReference type="HOGENOM" id="CLU_002865_2_6_1"/>
<dbReference type="OrthoDB" id="269227at2759"/>
<evidence type="ECO:0000256" key="2">
    <source>
        <dbReference type="ARBA" id="ARBA00010790"/>
    </source>
</evidence>
<keyword evidence="5" id="KW-1185">Reference proteome</keyword>
<dbReference type="InParanoid" id="A0A067N9X7"/>
<dbReference type="PANTHER" id="PTHR11552">
    <property type="entry name" value="GLUCOSE-METHANOL-CHOLINE GMC OXIDOREDUCTASE"/>
    <property type="match status" value="1"/>
</dbReference>
<comment type="cofactor">
    <cofactor evidence="1">
        <name>FAD</name>
        <dbReference type="ChEBI" id="CHEBI:57692"/>
    </cofactor>
</comment>
<dbReference type="PANTHER" id="PTHR11552:SF147">
    <property type="entry name" value="CHOLINE DEHYDROGENASE, MITOCHONDRIAL"/>
    <property type="match status" value="1"/>
</dbReference>
<dbReference type="GO" id="GO:0050660">
    <property type="term" value="F:flavin adenine dinucleotide binding"/>
    <property type="evidence" value="ECO:0007669"/>
    <property type="project" value="InterPro"/>
</dbReference>
<dbReference type="InterPro" id="IPR012132">
    <property type="entry name" value="GMC_OxRdtase"/>
</dbReference>
<evidence type="ECO:0000313" key="4">
    <source>
        <dbReference type="EMBL" id="KDQ20912.1"/>
    </source>
</evidence>
<dbReference type="Proteomes" id="UP000027195">
    <property type="component" value="Unassembled WGS sequence"/>
</dbReference>
<reference evidence="5" key="1">
    <citation type="journal article" date="2014" name="Proc. Natl. Acad. Sci. U.S.A.">
        <title>Extensive sampling of basidiomycete genomes demonstrates inadequacy of the white-rot/brown-rot paradigm for wood decay fungi.</title>
        <authorList>
            <person name="Riley R."/>
            <person name="Salamov A.A."/>
            <person name="Brown D.W."/>
            <person name="Nagy L.G."/>
            <person name="Floudas D."/>
            <person name="Held B.W."/>
            <person name="Levasseur A."/>
            <person name="Lombard V."/>
            <person name="Morin E."/>
            <person name="Otillar R."/>
            <person name="Lindquist E.A."/>
            <person name="Sun H."/>
            <person name="LaButti K.M."/>
            <person name="Schmutz J."/>
            <person name="Jabbour D."/>
            <person name="Luo H."/>
            <person name="Baker S.E."/>
            <person name="Pisabarro A.G."/>
            <person name="Walton J.D."/>
            <person name="Blanchette R.A."/>
            <person name="Henrissat B."/>
            <person name="Martin F."/>
            <person name="Cullen D."/>
            <person name="Hibbett D.S."/>
            <person name="Grigoriev I.V."/>
        </authorList>
    </citation>
    <scope>NUCLEOTIDE SEQUENCE [LARGE SCALE GENOMIC DNA]</scope>
    <source>
        <strain evidence="5">FD-172 SS1</strain>
    </source>
</reference>
<dbReference type="AlphaFoldDB" id="A0A067N9X7"/>
<accession>A0A067N9X7</accession>
<comment type="similarity">
    <text evidence="2">Belongs to the GMC oxidoreductase family.</text>
</comment>
<dbReference type="Gene3D" id="3.50.50.60">
    <property type="entry name" value="FAD/NAD(P)-binding domain"/>
    <property type="match status" value="1"/>
</dbReference>
<evidence type="ECO:0000313" key="5">
    <source>
        <dbReference type="Proteomes" id="UP000027195"/>
    </source>
</evidence>
<sequence>MEVLMREMRLMIARTEPYTLIIDYIDTDTALDHHFDILTDTELEQVIHRKVETLYHPTSTIKMAPLAEGGVVDPYLPVHGIPNLRIADASIVPNIVGYETAGLTIAIGKKAADVIKQSLQ</sequence>
<dbReference type="SUPFAM" id="SSF51905">
    <property type="entry name" value="FAD/NAD(P)-binding domain"/>
    <property type="match status" value="1"/>
</dbReference>
<organism evidence="4 5">
    <name type="scientific">Botryobasidium botryosum (strain FD-172 SS1)</name>
    <dbReference type="NCBI Taxonomy" id="930990"/>
    <lineage>
        <taxon>Eukaryota</taxon>
        <taxon>Fungi</taxon>
        <taxon>Dikarya</taxon>
        <taxon>Basidiomycota</taxon>
        <taxon>Agaricomycotina</taxon>
        <taxon>Agaricomycetes</taxon>
        <taxon>Cantharellales</taxon>
        <taxon>Botryobasidiaceae</taxon>
        <taxon>Botryobasidium</taxon>
    </lineage>
</organism>
<evidence type="ECO:0000256" key="1">
    <source>
        <dbReference type="ARBA" id="ARBA00001974"/>
    </source>
</evidence>
<name>A0A067N9X7_BOTB1</name>
<proteinExistence type="inferred from homology"/>
<dbReference type="InterPro" id="IPR007867">
    <property type="entry name" value="GMC_OxRtase_C"/>
</dbReference>
<evidence type="ECO:0000259" key="3">
    <source>
        <dbReference type="Pfam" id="PF05199"/>
    </source>
</evidence>
<protein>
    <recommendedName>
        <fullName evidence="3">Glucose-methanol-choline oxidoreductase C-terminal domain-containing protein</fullName>
    </recommendedName>
</protein>
<feature type="domain" description="Glucose-methanol-choline oxidoreductase C-terminal" evidence="3">
    <location>
        <begin position="34"/>
        <end position="108"/>
    </location>
</feature>
<dbReference type="GO" id="GO:0016614">
    <property type="term" value="F:oxidoreductase activity, acting on CH-OH group of donors"/>
    <property type="evidence" value="ECO:0007669"/>
    <property type="project" value="InterPro"/>
</dbReference>
<dbReference type="InterPro" id="IPR036188">
    <property type="entry name" value="FAD/NAD-bd_sf"/>
</dbReference>
<dbReference type="EMBL" id="KL198017">
    <property type="protein sequence ID" value="KDQ20912.1"/>
    <property type="molecule type" value="Genomic_DNA"/>
</dbReference>